<evidence type="ECO:0000313" key="2">
    <source>
        <dbReference type="Proteomes" id="UP000053232"/>
    </source>
</evidence>
<proteinExistence type="predicted"/>
<sequence>MTLRFIKEADALREQIHYATYGLYAISKSRESRIGQEDLGYHICCKRLIRSRLFQRNRFYKHTRHCVLKPECRTYIGQVQRRVVEQLQRLQKNQEDSLSRYINSLFKDTLQTNKFSKRTLRIVDNARRIQQTKMGNSRLQKKWVNLHNNGKKNYAEILRGIRISSYKKPSLTQTKHNLTLNKSRQQLNNLPGDTSFQHEFNVQVETSPKCQLNDHNESQGEESKETTWAPYRLTKDSSLYDKEIAQIIQESNSLRSKIQAIIETLKSKNKWTEHHEQWRNEITSFFSQSFLMNGAS</sequence>
<name>A0A073IBV9_9SPIT</name>
<keyword evidence="2" id="KW-1185">Reference proteome</keyword>
<dbReference type="EMBL" id="ARYC01002458">
    <property type="protein sequence ID" value="KEJ82897.1"/>
    <property type="molecule type" value="Genomic_DNA"/>
</dbReference>
<dbReference type="Proteomes" id="UP000053232">
    <property type="component" value="Unassembled WGS sequence"/>
</dbReference>
<comment type="caution">
    <text evidence="1">The sequence shown here is derived from an EMBL/GenBank/DDBJ whole genome shotgun (WGS) entry which is preliminary data.</text>
</comment>
<accession>A0A073IBV9</accession>
<reference evidence="2" key="1">
    <citation type="journal article" date="2014" name="Cell">
        <title>The Architecture of a Scrambled Genome Reveals Massive Levels of Genomic Rearrangement during Development.</title>
        <authorList>
            <person name="Chen X."/>
            <person name="Bracht J.R."/>
            <person name="Goldman A.D."/>
            <person name="Dolzhenko E."/>
            <person name="Clay D.M."/>
            <person name="Swart E.C."/>
            <person name="Perlman D.H."/>
            <person name="Doak T.G."/>
            <person name="Stuart A."/>
            <person name="Amemiya C.T."/>
            <person name="Sebra R.P."/>
            <person name="Landweber L.F."/>
        </authorList>
    </citation>
    <scope>NUCLEOTIDE SEQUENCE [LARGE SCALE GENOMIC DNA]</scope>
    <source>
        <strain evidence="2">JRB310</strain>
    </source>
</reference>
<evidence type="ECO:0000313" key="1">
    <source>
        <dbReference type="EMBL" id="KEJ82897.1"/>
    </source>
</evidence>
<organism evidence="1 2">
    <name type="scientific">Oxytricha trifallax</name>
    <dbReference type="NCBI Taxonomy" id="1172189"/>
    <lineage>
        <taxon>Eukaryota</taxon>
        <taxon>Sar</taxon>
        <taxon>Alveolata</taxon>
        <taxon>Ciliophora</taxon>
        <taxon>Intramacronucleata</taxon>
        <taxon>Spirotrichea</taxon>
        <taxon>Stichotrichia</taxon>
        <taxon>Sporadotrichida</taxon>
        <taxon>Oxytrichidae</taxon>
        <taxon>Oxytrichinae</taxon>
        <taxon>Oxytricha</taxon>
    </lineage>
</organism>
<protein>
    <submittedName>
        <fullName evidence="1">Uncharacterized protein</fullName>
    </submittedName>
</protein>
<gene>
    <name evidence="1" type="ORF">OXYTRIMIC_742</name>
</gene>
<dbReference type="AlphaFoldDB" id="A0A073IBV9"/>